<dbReference type="InterPro" id="IPR011990">
    <property type="entry name" value="TPR-like_helical_dom_sf"/>
</dbReference>
<organism evidence="1">
    <name type="scientific">hydrothermal vent metagenome</name>
    <dbReference type="NCBI Taxonomy" id="652676"/>
    <lineage>
        <taxon>unclassified sequences</taxon>
        <taxon>metagenomes</taxon>
        <taxon>ecological metagenomes</taxon>
    </lineage>
</organism>
<dbReference type="AlphaFoldDB" id="A0A3B0WLA5"/>
<protein>
    <submittedName>
        <fullName evidence="1">Uncharacterized protein</fullName>
    </submittedName>
</protein>
<dbReference type="Pfam" id="PF13414">
    <property type="entry name" value="TPR_11"/>
    <property type="match status" value="1"/>
</dbReference>
<gene>
    <name evidence="1" type="ORF">MNBD_GAMMA07-536</name>
</gene>
<sequence>MKIFTLFHRLIIIVLAFSTLHACTMMPVSFATLNQDIDLWLSQNEFGKIDRSLKNIDSNNPKYISILRKKPIIDERKNAFIKSTLSKANKFKNSQQWAKALKTYNKALLKTGNNPKLLKGKAVLLKKRDEKIIALQKILLMKRATALISYKKVYGKLNKLSPLNKSAQTDIHNYNRERLSVAKQLEACGNQANREKQFTQAKDCYYLSNTLEPSKQKQLWVKLLSKRLKNKYAQKRHDELLTAYKRAYGSQKYSKAQLHLQTLLAIDPSHKHAKRLLLTLNKEINTQALNKIEAGKEFYSQKKIDNALKVWLQALRLDPDNKELAQLISRAEKVRKKIQSLQKSQ</sequence>
<evidence type="ECO:0000313" key="1">
    <source>
        <dbReference type="EMBL" id="VAW53093.1"/>
    </source>
</evidence>
<accession>A0A3B0WLA5</accession>
<name>A0A3B0WLA5_9ZZZZ</name>
<proteinExistence type="predicted"/>
<dbReference type="SMART" id="SM00028">
    <property type="entry name" value="TPR"/>
    <property type="match status" value="3"/>
</dbReference>
<dbReference type="SUPFAM" id="SSF48452">
    <property type="entry name" value="TPR-like"/>
    <property type="match status" value="1"/>
</dbReference>
<dbReference type="EMBL" id="UOFF01000013">
    <property type="protein sequence ID" value="VAW53093.1"/>
    <property type="molecule type" value="Genomic_DNA"/>
</dbReference>
<dbReference type="InterPro" id="IPR019734">
    <property type="entry name" value="TPR_rpt"/>
</dbReference>
<dbReference type="Gene3D" id="1.25.40.10">
    <property type="entry name" value="Tetratricopeptide repeat domain"/>
    <property type="match status" value="1"/>
</dbReference>
<reference evidence="1" key="1">
    <citation type="submission" date="2018-06" db="EMBL/GenBank/DDBJ databases">
        <authorList>
            <person name="Zhirakovskaya E."/>
        </authorList>
    </citation>
    <scope>NUCLEOTIDE SEQUENCE</scope>
</reference>
<dbReference type="PROSITE" id="PS50005">
    <property type="entry name" value="TPR"/>
    <property type="match status" value="1"/>
</dbReference>